<dbReference type="AlphaFoldDB" id="A0AAV2A1C0"/>
<reference evidence="2 3" key="1">
    <citation type="submission" date="2024-04" db="EMBL/GenBank/DDBJ databases">
        <authorList>
            <person name="Rising A."/>
            <person name="Reimegard J."/>
            <person name="Sonavane S."/>
            <person name="Akerstrom W."/>
            <person name="Nylinder S."/>
            <person name="Hedman E."/>
            <person name="Kallberg Y."/>
        </authorList>
    </citation>
    <scope>NUCLEOTIDE SEQUENCE [LARGE SCALE GENOMIC DNA]</scope>
</reference>
<comment type="caution">
    <text evidence="2">The sequence shown here is derived from an EMBL/GenBank/DDBJ whole genome shotgun (WGS) entry which is preliminary data.</text>
</comment>
<keyword evidence="3" id="KW-1185">Reference proteome</keyword>
<keyword evidence="1" id="KW-0732">Signal</keyword>
<evidence type="ECO:0000313" key="2">
    <source>
        <dbReference type="EMBL" id="CAL1277827.1"/>
    </source>
</evidence>
<evidence type="ECO:0000256" key="1">
    <source>
        <dbReference type="SAM" id="SignalP"/>
    </source>
</evidence>
<gene>
    <name evidence="2" type="ORF">LARSCL_LOCUS9433</name>
</gene>
<accession>A0AAV2A1C0</accession>
<feature type="signal peptide" evidence="1">
    <location>
        <begin position="1"/>
        <end position="19"/>
    </location>
</feature>
<evidence type="ECO:0000313" key="3">
    <source>
        <dbReference type="Proteomes" id="UP001497382"/>
    </source>
</evidence>
<dbReference type="EMBL" id="CAXIEN010000105">
    <property type="protein sequence ID" value="CAL1277827.1"/>
    <property type="molecule type" value="Genomic_DNA"/>
</dbReference>
<sequence length="53" mass="5522">MKAVFLIVLLVALIAMAMAGVHHYRIPAGGHQDEGHHGGSIFDTAASLINGVL</sequence>
<protein>
    <submittedName>
        <fullName evidence="2">Uncharacterized protein</fullName>
    </submittedName>
</protein>
<proteinExistence type="predicted"/>
<name>A0AAV2A1C0_9ARAC</name>
<feature type="chain" id="PRO_5043976698" evidence="1">
    <location>
        <begin position="20"/>
        <end position="53"/>
    </location>
</feature>
<organism evidence="2 3">
    <name type="scientific">Larinioides sclopetarius</name>
    <dbReference type="NCBI Taxonomy" id="280406"/>
    <lineage>
        <taxon>Eukaryota</taxon>
        <taxon>Metazoa</taxon>
        <taxon>Ecdysozoa</taxon>
        <taxon>Arthropoda</taxon>
        <taxon>Chelicerata</taxon>
        <taxon>Arachnida</taxon>
        <taxon>Araneae</taxon>
        <taxon>Araneomorphae</taxon>
        <taxon>Entelegynae</taxon>
        <taxon>Araneoidea</taxon>
        <taxon>Araneidae</taxon>
        <taxon>Larinioides</taxon>
    </lineage>
</organism>
<dbReference type="Proteomes" id="UP001497382">
    <property type="component" value="Unassembled WGS sequence"/>
</dbReference>